<keyword evidence="1" id="KW-0472">Membrane</keyword>
<dbReference type="EMBL" id="MFMT01000028">
    <property type="protein sequence ID" value="OGG88117.1"/>
    <property type="molecule type" value="Genomic_DNA"/>
</dbReference>
<organism evidence="2 3">
    <name type="scientific">Candidatus Kaiserbacteria bacterium RIFOXYD1_FULL_42_15</name>
    <dbReference type="NCBI Taxonomy" id="1798532"/>
    <lineage>
        <taxon>Bacteria</taxon>
        <taxon>Candidatus Kaiseribacteriota</taxon>
    </lineage>
</organism>
<accession>A0A1F6FQJ5</accession>
<evidence type="ECO:0000313" key="3">
    <source>
        <dbReference type="Proteomes" id="UP000179230"/>
    </source>
</evidence>
<keyword evidence="1" id="KW-1133">Transmembrane helix</keyword>
<reference evidence="2 3" key="1">
    <citation type="journal article" date="2016" name="Nat. Commun.">
        <title>Thousands of microbial genomes shed light on interconnected biogeochemical processes in an aquifer system.</title>
        <authorList>
            <person name="Anantharaman K."/>
            <person name="Brown C.T."/>
            <person name="Hug L.A."/>
            <person name="Sharon I."/>
            <person name="Castelle C.J."/>
            <person name="Probst A.J."/>
            <person name="Thomas B.C."/>
            <person name="Singh A."/>
            <person name="Wilkins M.J."/>
            <person name="Karaoz U."/>
            <person name="Brodie E.L."/>
            <person name="Williams K.H."/>
            <person name="Hubbard S.S."/>
            <person name="Banfield J.F."/>
        </authorList>
    </citation>
    <scope>NUCLEOTIDE SEQUENCE [LARGE SCALE GENOMIC DNA]</scope>
</reference>
<dbReference type="AlphaFoldDB" id="A0A1F6FQJ5"/>
<name>A0A1F6FQJ5_9BACT</name>
<proteinExistence type="predicted"/>
<evidence type="ECO:0000256" key="1">
    <source>
        <dbReference type="SAM" id="Phobius"/>
    </source>
</evidence>
<feature type="transmembrane region" description="Helical" evidence="1">
    <location>
        <begin position="70"/>
        <end position="90"/>
    </location>
</feature>
<keyword evidence="1" id="KW-0812">Transmembrane</keyword>
<gene>
    <name evidence="2" type="ORF">A2592_00035</name>
</gene>
<evidence type="ECO:0000313" key="2">
    <source>
        <dbReference type="EMBL" id="OGG88117.1"/>
    </source>
</evidence>
<dbReference type="Proteomes" id="UP000179230">
    <property type="component" value="Unassembled WGS sequence"/>
</dbReference>
<sequence length="146" mass="17166">MFWALLITITSSTLFVLFGWLFTFETKVGHRVFLSRGRSDFDVWLTNLVTAIHNKIVFLGKYIITLSWYYSLHALLMLVLRFLAKLYFSVEKLLHRNRLRAKAIRSERRKSVNKDSHLTQIAEHQAETALTATQKIRRKKRALEGK</sequence>
<protein>
    <submittedName>
        <fullName evidence="2">Uncharacterized protein</fullName>
    </submittedName>
</protein>
<feature type="transmembrane region" description="Helical" evidence="1">
    <location>
        <begin position="6"/>
        <end position="24"/>
    </location>
</feature>
<comment type="caution">
    <text evidence="2">The sequence shown here is derived from an EMBL/GenBank/DDBJ whole genome shotgun (WGS) entry which is preliminary data.</text>
</comment>